<dbReference type="InterPro" id="IPR000873">
    <property type="entry name" value="AMP-dep_synth/lig_dom"/>
</dbReference>
<evidence type="ECO:0000256" key="1">
    <source>
        <dbReference type="SAM" id="Phobius"/>
    </source>
</evidence>
<dbReference type="InterPro" id="IPR025110">
    <property type="entry name" value="AMP-bd_C"/>
</dbReference>
<feature type="domain" description="AMP-binding enzyme C-terminal" evidence="3">
    <location>
        <begin position="476"/>
        <end position="551"/>
    </location>
</feature>
<keyword evidence="5" id="KW-1185">Reference proteome</keyword>
<dbReference type="PANTHER" id="PTHR43767">
    <property type="entry name" value="LONG-CHAIN-FATTY-ACID--COA LIGASE"/>
    <property type="match status" value="1"/>
</dbReference>
<keyword evidence="1" id="KW-0812">Transmembrane</keyword>
<dbReference type="SUPFAM" id="SSF56801">
    <property type="entry name" value="Acetyl-CoA synthetase-like"/>
    <property type="match status" value="1"/>
</dbReference>
<dbReference type="STRING" id="1249552.PS2015_2089"/>
<keyword evidence="1" id="KW-1133">Transmembrane helix</keyword>
<dbReference type="Pfam" id="PF00501">
    <property type="entry name" value="AMP-binding"/>
    <property type="match status" value="1"/>
</dbReference>
<dbReference type="RefSeq" id="WP_058022190.1">
    <property type="nucleotide sequence ID" value="NZ_CP013189.1"/>
</dbReference>
<dbReference type="InterPro" id="IPR045851">
    <property type="entry name" value="AMP-bd_C_sf"/>
</dbReference>
<dbReference type="Gene3D" id="3.40.50.12780">
    <property type="entry name" value="N-terminal domain of ligase-like"/>
    <property type="match status" value="1"/>
</dbReference>
<dbReference type="Pfam" id="PF13193">
    <property type="entry name" value="AMP-binding_C"/>
    <property type="match status" value="1"/>
</dbReference>
<dbReference type="GO" id="GO:0016878">
    <property type="term" value="F:acid-thiol ligase activity"/>
    <property type="evidence" value="ECO:0007669"/>
    <property type="project" value="UniProtKB-ARBA"/>
</dbReference>
<dbReference type="PATRIC" id="fig|1249552.3.peg.2101"/>
<sequence length="619" mass="66985">MTRPLLDTLADIQNFEQVPLPERFPATNALQLIEQSAASFGDEPAIDFLLTGQRDEAPHTLSFNDLLTQTRQVANLLSSLGLQGNEAVSIILPTLPQSHPLILGSQVAGIANPINPLLDPGHIAEIIQSSGATVVACLAPSPHSDLWQKLQGILQDLPQVHTVLAVHQPGLTDSQADISLPGVISVDFNHALREQPGSHLLHTRELRKDTIAACFHTGGTTGKPKIAQLTHGNMAFLGQVARSINHHLGRQTVLCGLPLFHIFGVIILGIGAFSAGNRIVLLTPSGFRNPEVIKNLWHHVARFRANSFSTVPTVLTALSQIPVGDEDISSLRRINSGAAPLSPAFEKRFEETYNVIVTNGYGMTETTSLISRPPDTQPVGSVGLRLPYSRVRIAHLDGTTVTRDCSTGESGVILVKGPQVFAGYKSAQDDASAWVEQEWFNTGDLGYVDDDGYLYLTGRAKDLIIRSGHNIDPELIEEPLNRHPDVISATAVGMPDPYAGELPMAFVVTRPGSQVTPEELLSYCEAHVSERAAIPKRLELIDAMPVTAVGKIFRPALRQKITALVLTEHLQNQGIRARVEAVIDNKKGMTAMVWLDDASQSEAAGRSLEAYNVAITFAR</sequence>
<evidence type="ECO:0000313" key="5">
    <source>
        <dbReference type="Proteomes" id="UP000065641"/>
    </source>
</evidence>
<dbReference type="InterPro" id="IPR050237">
    <property type="entry name" value="ATP-dep_AMP-bd_enzyme"/>
</dbReference>
<dbReference type="InterPro" id="IPR042099">
    <property type="entry name" value="ANL_N_sf"/>
</dbReference>
<dbReference type="KEGG" id="pspi:PS2015_2089"/>
<dbReference type="OrthoDB" id="9803968at2"/>
<proteinExistence type="predicted"/>
<dbReference type="EMBL" id="CP013189">
    <property type="protein sequence ID" value="ALO46728.1"/>
    <property type="molecule type" value="Genomic_DNA"/>
</dbReference>
<reference evidence="4 5" key="1">
    <citation type="submission" date="2015-11" db="EMBL/GenBank/DDBJ databases">
        <authorList>
            <person name="Zhang Y."/>
            <person name="Guo Z."/>
        </authorList>
    </citation>
    <scope>NUCLEOTIDE SEQUENCE [LARGE SCALE GENOMIC DNA]</scope>
    <source>
        <strain evidence="4 5">KCTC 32221</strain>
    </source>
</reference>
<dbReference type="PANTHER" id="PTHR43767:SF1">
    <property type="entry name" value="NONRIBOSOMAL PEPTIDE SYNTHASE PES1 (EUROFUNG)-RELATED"/>
    <property type="match status" value="1"/>
</dbReference>
<evidence type="ECO:0000313" key="4">
    <source>
        <dbReference type="EMBL" id="ALO46728.1"/>
    </source>
</evidence>
<feature type="transmembrane region" description="Helical" evidence="1">
    <location>
        <begin position="252"/>
        <end position="275"/>
    </location>
</feature>
<evidence type="ECO:0000259" key="2">
    <source>
        <dbReference type="Pfam" id="PF00501"/>
    </source>
</evidence>
<feature type="domain" description="AMP-dependent synthetase/ligase" evidence="2">
    <location>
        <begin position="34"/>
        <end position="424"/>
    </location>
</feature>
<dbReference type="AlphaFoldDB" id="A0A0S2KEI4"/>
<keyword evidence="1" id="KW-0472">Membrane</keyword>
<dbReference type="Proteomes" id="UP000065641">
    <property type="component" value="Chromosome"/>
</dbReference>
<organism evidence="4 5">
    <name type="scientific">Pseudohongiella spirulinae</name>
    <dbReference type="NCBI Taxonomy" id="1249552"/>
    <lineage>
        <taxon>Bacteria</taxon>
        <taxon>Pseudomonadati</taxon>
        <taxon>Pseudomonadota</taxon>
        <taxon>Gammaproteobacteria</taxon>
        <taxon>Pseudomonadales</taxon>
        <taxon>Pseudohongiellaceae</taxon>
        <taxon>Pseudohongiella</taxon>
    </lineage>
</organism>
<name>A0A0S2KEI4_9GAMM</name>
<dbReference type="NCBIfam" id="NF005714">
    <property type="entry name" value="PRK07529.1"/>
    <property type="match status" value="1"/>
</dbReference>
<evidence type="ECO:0000259" key="3">
    <source>
        <dbReference type="Pfam" id="PF13193"/>
    </source>
</evidence>
<protein>
    <submittedName>
        <fullName evidence="4">Acyl-CoA synthetase</fullName>
    </submittedName>
</protein>
<gene>
    <name evidence="4" type="ORF">PS2015_2089</name>
</gene>
<accession>A0A0S2KEI4</accession>
<dbReference type="Gene3D" id="3.30.300.30">
    <property type="match status" value="1"/>
</dbReference>